<dbReference type="InterPro" id="IPR010331">
    <property type="entry name" value="ExoD"/>
</dbReference>
<dbReference type="RefSeq" id="WP_183753008.1">
    <property type="nucleotide sequence ID" value="NZ_JACICC010000005.1"/>
</dbReference>
<reference evidence="2 3" key="1">
    <citation type="submission" date="2020-08" db="EMBL/GenBank/DDBJ databases">
        <title>Genomic Encyclopedia of Type Strains, Phase IV (KMG-IV): sequencing the most valuable type-strain genomes for metagenomic binning, comparative biology and taxonomic classification.</title>
        <authorList>
            <person name="Goeker M."/>
        </authorList>
    </citation>
    <scope>NUCLEOTIDE SEQUENCE [LARGE SCALE GENOMIC DNA]</scope>
    <source>
        <strain evidence="2 3">DSM 28760</strain>
    </source>
</reference>
<evidence type="ECO:0000256" key="1">
    <source>
        <dbReference type="SAM" id="Phobius"/>
    </source>
</evidence>
<evidence type="ECO:0008006" key="4">
    <source>
        <dbReference type="Google" id="ProtNLM"/>
    </source>
</evidence>
<protein>
    <recommendedName>
        <fullName evidence="4">Exopolysaccharide biosynthesis protein</fullName>
    </recommendedName>
</protein>
<keyword evidence="3" id="KW-1185">Reference proteome</keyword>
<dbReference type="PANTHER" id="PTHR41795">
    <property type="entry name" value="EXOPOLYSACCHARIDE SYNTHESIS PROTEIN"/>
    <property type="match status" value="1"/>
</dbReference>
<proteinExistence type="predicted"/>
<comment type="caution">
    <text evidence="2">The sequence shown here is derived from an EMBL/GenBank/DDBJ whole genome shotgun (WGS) entry which is preliminary data.</text>
</comment>
<sequence length="218" mass="23090">MHLASGLHRFHVFPTLVFVLSRNGLRTSSVLVALAHGEGERLTLDELMQALGPQTFGVLIVLLGLPNCLPMPPPIPTICGLLLVALALQIVVGRTAPWVPARLLGKSVARADVARAVSKALPYIKRLEQWSRRRMVFFGTPFRLRLVGIALLLVSISVLTAPPFVGQIPPGIATCLIGLGLAERDGLVVACGLVMGAISVSLSAGFVLALVQGVMTVI</sequence>
<evidence type="ECO:0000313" key="3">
    <source>
        <dbReference type="Proteomes" id="UP000537592"/>
    </source>
</evidence>
<keyword evidence="1" id="KW-1133">Transmembrane helix</keyword>
<accession>A0A7W5Z5Q5</accession>
<gene>
    <name evidence="2" type="ORF">FHS81_002278</name>
</gene>
<keyword evidence="1" id="KW-0472">Membrane</keyword>
<feature type="transmembrane region" description="Helical" evidence="1">
    <location>
        <begin position="142"/>
        <end position="166"/>
    </location>
</feature>
<name>A0A7W5Z5Q5_9HYPH</name>
<evidence type="ECO:0000313" key="2">
    <source>
        <dbReference type="EMBL" id="MBB3810182.1"/>
    </source>
</evidence>
<dbReference type="AlphaFoldDB" id="A0A7W5Z5Q5"/>
<dbReference type="PIRSF" id="PIRSF033239">
    <property type="entry name" value="ExoD"/>
    <property type="match status" value="1"/>
</dbReference>
<dbReference type="Pfam" id="PF06055">
    <property type="entry name" value="ExoD"/>
    <property type="match status" value="1"/>
</dbReference>
<feature type="transmembrane region" description="Helical" evidence="1">
    <location>
        <begin position="186"/>
        <end position="211"/>
    </location>
</feature>
<organism evidence="2 3">
    <name type="scientific">Pseudochelatococcus contaminans</name>
    <dbReference type="NCBI Taxonomy" id="1538103"/>
    <lineage>
        <taxon>Bacteria</taxon>
        <taxon>Pseudomonadati</taxon>
        <taxon>Pseudomonadota</taxon>
        <taxon>Alphaproteobacteria</taxon>
        <taxon>Hyphomicrobiales</taxon>
        <taxon>Chelatococcaceae</taxon>
        <taxon>Pseudochelatococcus</taxon>
    </lineage>
</organism>
<keyword evidence="1" id="KW-0812">Transmembrane</keyword>
<feature type="transmembrane region" description="Helical" evidence="1">
    <location>
        <begin position="71"/>
        <end position="92"/>
    </location>
</feature>
<dbReference type="EMBL" id="JACICC010000005">
    <property type="protein sequence ID" value="MBB3810182.1"/>
    <property type="molecule type" value="Genomic_DNA"/>
</dbReference>
<dbReference type="PANTHER" id="PTHR41795:SF1">
    <property type="entry name" value="EXOPOLYSACCHARIDE SYNTHESIS PROTEIN"/>
    <property type="match status" value="1"/>
</dbReference>
<dbReference type="Proteomes" id="UP000537592">
    <property type="component" value="Unassembled WGS sequence"/>
</dbReference>